<dbReference type="EMBL" id="GBXM01075033">
    <property type="protein sequence ID" value="JAH33544.1"/>
    <property type="molecule type" value="Transcribed_RNA"/>
</dbReference>
<reference evidence="1" key="2">
    <citation type="journal article" date="2015" name="Fish Shellfish Immunol.">
        <title>Early steps in the European eel (Anguilla anguilla)-Vibrio vulnificus interaction in the gills: Role of the RtxA13 toxin.</title>
        <authorList>
            <person name="Callol A."/>
            <person name="Pajuelo D."/>
            <person name="Ebbesson L."/>
            <person name="Teles M."/>
            <person name="MacKenzie S."/>
            <person name="Amaro C."/>
        </authorList>
    </citation>
    <scope>NUCLEOTIDE SEQUENCE</scope>
</reference>
<sequence>MVVFFVRVYYSLSMPKNLNVITEQNER</sequence>
<evidence type="ECO:0000313" key="1">
    <source>
        <dbReference type="EMBL" id="JAH33544.1"/>
    </source>
</evidence>
<organism evidence="1">
    <name type="scientific">Anguilla anguilla</name>
    <name type="common">European freshwater eel</name>
    <name type="synonym">Muraena anguilla</name>
    <dbReference type="NCBI Taxonomy" id="7936"/>
    <lineage>
        <taxon>Eukaryota</taxon>
        <taxon>Metazoa</taxon>
        <taxon>Chordata</taxon>
        <taxon>Craniata</taxon>
        <taxon>Vertebrata</taxon>
        <taxon>Euteleostomi</taxon>
        <taxon>Actinopterygii</taxon>
        <taxon>Neopterygii</taxon>
        <taxon>Teleostei</taxon>
        <taxon>Anguilliformes</taxon>
        <taxon>Anguillidae</taxon>
        <taxon>Anguilla</taxon>
    </lineage>
</organism>
<reference evidence="1" key="1">
    <citation type="submission" date="2014-11" db="EMBL/GenBank/DDBJ databases">
        <authorList>
            <person name="Amaro Gonzalez C."/>
        </authorList>
    </citation>
    <scope>NUCLEOTIDE SEQUENCE</scope>
</reference>
<proteinExistence type="predicted"/>
<name>A0A0E9RWH8_ANGAN</name>
<protein>
    <submittedName>
        <fullName evidence="1">Uncharacterized protein</fullName>
    </submittedName>
</protein>
<accession>A0A0E9RWH8</accession>
<dbReference type="AlphaFoldDB" id="A0A0E9RWH8"/>